<proteinExistence type="predicted"/>
<protein>
    <submittedName>
        <fullName evidence="1">2637_t:CDS:1</fullName>
    </submittedName>
</protein>
<organism evidence="1 2">
    <name type="scientific">Racocetra persica</name>
    <dbReference type="NCBI Taxonomy" id="160502"/>
    <lineage>
        <taxon>Eukaryota</taxon>
        <taxon>Fungi</taxon>
        <taxon>Fungi incertae sedis</taxon>
        <taxon>Mucoromycota</taxon>
        <taxon>Glomeromycotina</taxon>
        <taxon>Glomeromycetes</taxon>
        <taxon>Diversisporales</taxon>
        <taxon>Gigasporaceae</taxon>
        <taxon>Racocetra</taxon>
    </lineage>
</organism>
<reference evidence="1" key="1">
    <citation type="submission" date="2021-06" db="EMBL/GenBank/DDBJ databases">
        <authorList>
            <person name="Kallberg Y."/>
            <person name="Tangrot J."/>
            <person name="Rosling A."/>
        </authorList>
    </citation>
    <scope>NUCLEOTIDE SEQUENCE</scope>
    <source>
        <strain evidence="1">MA461A</strain>
    </source>
</reference>
<gene>
    <name evidence="1" type="ORF">RPERSI_LOCUS25754</name>
</gene>
<dbReference type="Proteomes" id="UP000789920">
    <property type="component" value="Unassembled WGS sequence"/>
</dbReference>
<accession>A0ACA9S245</accession>
<comment type="caution">
    <text evidence="1">The sequence shown here is derived from an EMBL/GenBank/DDBJ whole genome shotgun (WGS) entry which is preliminary data.</text>
</comment>
<feature type="non-terminal residue" evidence="1">
    <location>
        <position position="166"/>
    </location>
</feature>
<evidence type="ECO:0000313" key="1">
    <source>
        <dbReference type="EMBL" id="CAG8822231.1"/>
    </source>
</evidence>
<dbReference type="EMBL" id="CAJVQC010085952">
    <property type="protein sequence ID" value="CAG8822231.1"/>
    <property type="molecule type" value="Genomic_DNA"/>
</dbReference>
<sequence length="166" mass="18698">MDEKDISIKAIPKETVDITRTSVTLYEAQQTLTRVTSILRVQWRASLGALFMLSVYSVNWVFYTFKVPVMTTEAGSDWVQQWFQCLKTGSQSSCTSVAAGHVPSYGLILAILFTNRFCGILIFILFAGKKSIFIELWNYLKGQPMTTPSLSLRQSATSVNEKRHSI</sequence>
<keyword evidence="2" id="KW-1185">Reference proteome</keyword>
<name>A0ACA9S245_9GLOM</name>
<feature type="non-terminal residue" evidence="1">
    <location>
        <position position="1"/>
    </location>
</feature>
<evidence type="ECO:0000313" key="2">
    <source>
        <dbReference type="Proteomes" id="UP000789920"/>
    </source>
</evidence>